<keyword evidence="9" id="KW-0963">Cytoplasm</keyword>
<feature type="domain" description="Topo IIA-type catalytic" evidence="13">
    <location>
        <begin position="54"/>
        <end position="525"/>
    </location>
</feature>
<evidence type="ECO:0000256" key="7">
    <source>
        <dbReference type="ARBA" id="ARBA00023235"/>
    </source>
</evidence>
<dbReference type="GO" id="GO:0005524">
    <property type="term" value="F:ATP binding"/>
    <property type="evidence" value="ECO:0007669"/>
    <property type="project" value="UniProtKB-UniRule"/>
</dbReference>
<evidence type="ECO:0000256" key="1">
    <source>
        <dbReference type="ARBA" id="ARBA00000185"/>
    </source>
</evidence>
<dbReference type="Proteomes" id="UP000237947">
    <property type="component" value="Chromosome"/>
</dbReference>
<dbReference type="SUPFAM" id="SSF101904">
    <property type="entry name" value="GyrA/ParC C-terminal domain-like"/>
    <property type="match status" value="1"/>
</dbReference>
<comment type="subcellular location">
    <subcellularLocation>
        <location evidence="9">Cytoplasm</location>
    </subcellularLocation>
</comment>
<keyword evidence="6 9" id="KW-0238">DNA-binding</keyword>
<dbReference type="FunFam" id="3.30.1360.40:FF:000002">
    <property type="entry name" value="DNA gyrase subunit A"/>
    <property type="match status" value="1"/>
</dbReference>
<dbReference type="GO" id="GO:0005737">
    <property type="term" value="C:cytoplasm"/>
    <property type="evidence" value="ECO:0007669"/>
    <property type="project" value="UniProtKB-SubCell"/>
</dbReference>
<keyword evidence="3 9" id="KW-0547">Nucleotide-binding</keyword>
<dbReference type="InterPro" id="IPR035516">
    <property type="entry name" value="Gyrase/topoIV_suA_C"/>
</dbReference>
<organism evidence="14 15">
    <name type="scientific">Fastidiosipila sanguinis</name>
    <dbReference type="NCBI Taxonomy" id="236753"/>
    <lineage>
        <taxon>Bacteria</taxon>
        <taxon>Bacillati</taxon>
        <taxon>Bacillota</taxon>
        <taxon>Clostridia</taxon>
        <taxon>Eubacteriales</taxon>
        <taxon>Oscillospiraceae</taxon>
        <taxon>Fastidiosipila</taxon>
    </lineage>
</organism>
<keyword evidence="5 9" id="KW-0799">Topoisomerase</keyword>
<evidence type="ECO:0000256" key="2">
    <source>
        <dbReference type="ARBA" id="ARBA00008263"/>
    </source>
</evidence>
<name>A0A2S0KNL3_9FIRM</name>
<comment type="function">
    <text evidence="9">A type II topoisomerase that negatively supercoils closed circular double-stranded (ds) DNA in an ATP-dependent manner to modulate DNA topology and maintain chromosomes in an underwound state. Negative supercoiling favors strand separation, and DNA replication, transcription, recombination and repair, all of which involve strand separation. Also able to catalyze the interconversion of other topological isomers of dsDNA rings, including catenanes and knotted rings. Type II topoisomerases break and join 2 DNA strands simultaneously in an ATP-dependent manner.</text>
</comment>
<feature type="active site" description="O-(5'-phospho-DNA)-tyrosine intermediate" evidence="9 10">
    <location>
        <position position="142"/>
    </location>
</feature>
<dbReference type="InterPro" id="IPR006691">
    <property type="entry name" value="GyrA/parC_rep"/>
</dbReference>
<dbReference type="SMART" id="SM00434">
    <property type="entry name" value="TOP4c"/>
    <property type="match status" value="1"/>
</dbReference>
<accession>A0A2S0KNL3</accession>
<dbReference type="GO" id="GO:0006261">
    <property type="term" value="P:DNA-templated DNA replication"/>
    <property type="evidence" value="ECO:0007669"/>
    <property type="project" value="UniProtKB-UniRule"/>
</dbReference>
<dbReference type="Pfam" id="PF00521">
    <property type="entry name" value="DNA_topoisoIV"/>
    <property type="match status" value="1"/>
</dbReference>
<evidence type="ECO:0000256" key="11">
    <source>
        <dbReference type="SAM" id="Coils"/>
    </source>
</evidence>
<dbReference type="FunFam" id="1.10.268.10:FF:000001">
    <property type="entry name" value="DNA gyrase subunit A"/>
    <property type="match status" value="1"/>
</dbReference>
<dbReference type="HAMAP" id="MF_01897">
    <property type="entry name" value="GyrA"/>
    <property type="match status" value="1"/>
</dbReference>
<dbReference type="InterPro" id="IPR013760">
    <property type="entry name" value="Topo_IIA-like_dom_sf"/>
</dbReference>
<dbReference type="InterPro" id="IPR002205">
    <property type="entry name" value="Topo_IIA_dom_A"/>
</dbReference>
<feature type="region of interest" description="Disordered" evidence="12">
    <location>
        <begin position="848"/>
        <end position="867"/>
    </location>
</feature>
<dbReference type="RefSeq" id="WP_106012567.1">
    <property type="nucleotide sequence ID" value="NZ_CP027226.1"/>
</dbReference>
<dbReference type="Pfam" id="PF03989">
    <property type="entry name" value="DNA_gyraseA_C"/>
    <property type="match status" value="6"/>
</dbReference>
<feature type="coiled-coil region" evidence="11">
    <location>
        <begin position="462"/>
        <end position="489"/>
    </location>
</feature>
<reference evidence="15" key="1">
    <citation type="submission" date="2018-02" db="EMBL/GenBank/DDBJ databases">
        <authorList>
            <person name="Holder M.E."/>
            <person name="Ajami N.J."/>
            <person name="Petrosino J.F."/>
        </authorList>
    </citation>
    <scope>NUCLEOTIDE SEQUENCE [LARGE SCALE GENOMIC DNA]</scope>
    <source>
        <strain evidence="15">CCUG 47711</strain>
    </source>
</reference>
<comment type="subunit">
    <text evidence="9">Heterotetramer, composed of two GyrA and two GyrB chains. In the heterotetramer, GyrA contains the active site tyrosine that forms a transient covalent intermediate with DNA, while GyrB binds cofactors and catalyzes ATP hydrolysis.</text>
</comment>
<feature type="region of interest" description="Disordered" evidence="12">
    <location>
        <begin position="873"/>
        <end position="901"/>
    </location>
</feature>
<dbReference type="GO" id="GO:0005694">
    <property type="term" value="C:chromosome"/>
    <property type="evidence" value="ECO:0007669"/>
    <property type="project" value="InterPro"/>
</dbReference>
<evidence type="ECO:0000256" key="6">
    <source>
        <dbReference type="ARBA" id="ARBA00023125"/>
    </source>
</evidence>
<comment type="similarity">
    <text evidence="2 9">Belongs to the type II topoisomerase GyrA/ParC subunit family.</text>
</comment>
<protein>
    <recommendedName>
        <fullName evidence="9">DNA gyrase subunit A</fullName>
        <ecNumber evidence="9">5.6.2.2</ecNumber>
    </recommendedName>
</protein>
<dbReference type="Gene3D" id="3.90.199.10">
    <property type="entry name" value="Topoisomerase II, domain 5"/>
    <property type="match status" value="1"/>
</dbReference>
<comment type="miscellaneous">
    <text evidence="9">Few gyrases are as efficient as E.coli at forming negative supercoils. Not all organisms have 2 type II topoisomerases; in organisms with a single type II topoisomerase this enzyme also has to decatenate newly replicated chromosomes.</text>
</comment>
<keyword evidence="7 9" id="KW-0413">Isomerase</keyword>
<dbReference type="GO" id="GO:0003677">
    <property type="term" value="F:DNA binding"/>
    <property type="evidence" value="ECO:0007669"/>
    <property type="project" value="UniProtKB-UniRule"/>
</dbReference>
<evidence type="ECO:0000313" key="15">
    <source>
        <dbReference type="Proteomes" id="UP000237947"/>
    </source>
</evidence>
<dbReference type="OrthoDB" id="9806486at2"/>
<evidence type="ECO:0000256" key="8">
    <source>
        <dbReference type="ARBA" id="ARBA00063644"/>
    </source>
</evidence>
<dbReference type="InterPro" id="IPR005743">
    <property type="entry name" value="GyrA"/>
</dbReference>
<dbReference type="PROSITE" id="PS52040">
    <property type="entry name" value="TOPO_IIA"/>
    <property type="match status" value="1"/>
</dbReference>
<dbReference type="InterPro" id="IPR050220">
    <property type="entry name" value="Type_II_DNA_Topoisomerases"/>
</dbReference>
<evidence type="ECO:0000256" key="5">
    <source>
        <dbReference type="ARBA" id="ARBA00023029"/>
    </source>
</evidence>
<feature type="compositionally biased region" description="Acidic residues" evidence="12">
    <location>
        <begin position="876"/>
        <end position="901"/>
    </location>
</feature>
<keyword evidence="4 9" id="KW-0067">ATP-binding</keyword>
<proteinExistence type="inferred from homology"/>
<dbReference type="EC" id="5.6.2.2" evidence="9"/>
<dbReference type="KEGG" id="fsa:C5Q98_05030"/>
<sequence length="901" mass="101705">MAKNDNVSTFKTEGISADELFETNVNNVIPVNLEGEMKQAFIDYAMSVITDRALPDVRDGLKPVHRRILYSMQTQSLTPDKPYRKSATVVGEVLGHYHPHGDSSVYDAMVRLAQDFSMRHTLVDGHGNFGSRDGDPAAAYRYTEARLTKLGVAMMESINKDTVDFKPNFDGHDMEPVVLPANFPNLLVNGSTGIAVGMATNIPAHNLGETINAAICLMKNPEASVSELMEHIKGPDFPTGGTILGTEGIKETYETGKGRIVVRAEAEIHAKDNGRQEIIVKSLPYAVNKARLIEKIAEYVKEGKIEGISNIRDDSARDEQVRIVIELKRDANAKLTLNQLYKYSKMQEAFNANMLALVPGQDGSYKPELLTLRTALQYFLDHNRDVITRRIKFDLEKALARQHIVEGLRIAIDFIDEVIRIIRSSANEVEAKERLQERFDFSERQAQHIVDMRLGRLTALEREKLEAEYEELSKRIAEFRELLSNEEKLTELRISELTEFKETFADDRRTVIDIYGIDGIADESLIKREDVVVVLTKFGYVKRTPISTYEVQHRGGIGVSGLSTREEDQVVDMFAVSTHDVLLVFTDKGRVFKLKGYDIPEGSRTARGTAIVNILQLEADEKVKKIINLPNDVADEDGYDMSGTLFFATERGYVKRTNLEDFRNINKTGIIAIKLEDYDHLLNVEYLPEEDHDVMLITKNGKGIRFDQNDVRIMGRSTRGVRGINLDNDDEVIAVVPLRNDNVELLFVTEKGFGKKTYAQEFRAQSRGGKGLICYKASERTGGLVKASELYDFLDVIIMNQAGLIIRIPSAEIPNLGRYATGVHLMRVVKDDVLTYALVLKSDENDEVEGTELEDDLKESEDLYEDPEMIDKYNLDLDEEDQDDYDDLDSDYEEDADDDYL</sequence>
<dbReference type="NCBIfam" id="NF004043">
    <property type="entry name" value="PRK05560.1"/>
    <property type="match status" value="1"/>
</dbReference>
<dbReference type="GO" id="GO:0009330">
    <property type="term" value="C:DNA topoisomerase type II (double strand cut, ATP-hydrolyzing) complex"/>
    <property type="evidence" value="ECO:0007669"/>
    <property type="project" value="TreeGrafter"/>
</dbReference>
<dbReference type="SUPFAM" id="SSF56719">
    <property type="entry name" value="Type II DNA topoisomerase"/>
    <property type="match status" value="1"/>
</dbReference>
<evidence type="ECO:0000256" key="12">
    <source>
        <dbReference type="SAM" id="MobiDB-lite"/>
    </source>
</evidence>
<dbReference type="Gene3D" id="1.10.268.10">
    <property type="entry name" value="Topoisomerase, domain 3"/>
    <property type="match status" value="1"/>
</dbReference>
<dbReference type="Gene3D" id="2.120.10.90">
    <property type="entry name" value="DNA gyrase/topoisomerase IV, subunit A, C-terminal"/>
    <property type="match status" value="1"/>
</dbReference>
<dbReference type="PANTHER" id="PTHR43493:SF5">
    <property type="entry name" value="DNA GYRASE SUBUNIT A, CHLOROPLASTIC_MITOCHONDRIAL"/>
    <property type="match status" value="1"/>
</dbReference>
<dbReference type="AlphaFoldDB" id="A0A2S0KNL3"/>
<evidence type="ECO:0000256" key="4">
    <source>
        <dbReference type="ARBA" id="ARBA00022840"/>
    </source>
</evidence>
<dbReference type="GO" id="GO:0006265">
    <property type="term" value="P:DNA topological change"/>
    <property type="evidence" value="ECO:0007669"/>
    <property type="project" value="UniProtKB-UniRule"/>
</dbReference>
<gene>
    <name evidence="9" type="primary">gyrA</name>
    <name evidence="14" type="ORF">C5Q98_05030</name>
</gene>
<dbReference type="NCBIfam" id="TIGR01063">
    <property type="entry name" value="gyrA"/>
    <property type="match status" value="1"/>
</dbReference>
<dbReference type="FunFam" id="2.120.10.90:FF:000005">
    <property type="entry name" value="DNA topoisomerase 4 subunit A"/>
    <property type="match status" value="1"/>
</dbReference>
<evidence type="ECO:0000259" key="13">
    <source>
        <dbReference type="PROSITE" id="PS52040"/>
    </source>
</evidence>
<evidence type="ECO:0000256" key="10">
    <source>
        <dbReference type="PROSITE-ProRule" id="PRU01384"/>
    </source>
</evidence>
<dbReference type="InterPro" id="IPR013757">
    <property type="entry name" value="Topo_IIA_A_a_sf"/>
</dbReference>
<dbReference type="FunFam" id="3.90.199.10:FF:000001">
    <property type="entry name" value="DNA gyrase subunit A"/>
    <property type="match status" value="1"/>
</dbReference>
<dbReference type="EMBL" id="CP027226">
    <property type="protein sequence ID" value="AVM42613.1"/>
    <property type="molecule type" value="Genomic_DNA"/>
</dbReference>
<feature type="short sequence motif" description="GyrA-box" evidence="9">
    <location>
        <begin position="552"/>
        <end position="558"/>
    </location>
</feature>
<dbReference type="CDD" id="cd00187">
    <property type="entry name" value="TOP4c"/>
    <property type="match status" value="1"/>
</dbReference>
<keyword evidence="11" id="KW-0175">Coiled coil</keyword>
<dbReference type="NCBIfam" id="NF004044">
    <property type="entry name" value="PRK05561.1"/>
    <property type="match status" value="1"/>
</dbReference>
<evidence type="ECO:0000313" key="14">
    <source>
        <dbReference type="EMBL" id="AVM42613.1"/>
    </source>
</evidence>
<evidence type="ECO:0000256" key="3">
    <source>
        <dbReference type="ARBA" id="ARBA00022741"/>
    </source>
</evidence>
<keyword evidence="15" id="KW-1185">Reference proteome</keyword>
<dbReference type="Gene3D" id="3.30.1360.40">
    <property type="match status" value="1"/>
</dbReference>
<comment type="subunit">
    <text evidence="8">Heterotetramer composed of ParC and ParE.</text>
</comment>
<comment type="catalytic activity">
    <reaction evidence="1 9 10">
        <text>ATP-dependent breakage, passage and rejoining of double-stranded DNA.</text>
        <dbReference type="EC" id="5.6.2.2"/>
    </reaction>
</comment>
<dbReference type="GO" id="GO:0034335">
    <property type="term" value="F:DNA negative supercoiling activity"/>
    <property type="evidence" value="ECO:0007669"/>
    <property type="project" value="UniProtKB-ARBA"/>
</dbReference>
<evidence type="ECO:0000256" key="9">
    <source>
        <dbReference type="HAMAP-Rule" id="MF_01897"/>
    </source>
</evidence>
<dbReference type="PANTHER" id="PTHR43493">
    <property type="entry name" value="DNA GYRASE/TOPOISOMERASE SUBUNIT A"/>
    <property type="match status" value="1"/>
</dbReference>
<dbReference type="InterPro" id="IPR013758">
    <property type="entry name" value="Topo_IIA_A/C_ab"/>
</dbReference>